<evidence type="ECO:0000256" key="7">
    <source>
        <dbReference type="ARBA" id="ARBA00023242"/>
    </source>
</evidence>
<gene>
    <name evidence="12" type="ORF">PNOK_0099900</name>
</gene>
<dbReference type="EMBL" id="NBII01000001">
    <property type="protein sequence ID" value="PAV23931.1"/>
    <property type="molecule type" value="Genomic_DNA"/>
</dbReference>
<dbReference type="InterPro" id="IPR037624">
    <property type="entry name" value="Nup133-like"/>
</dbReference>
<dbReference type="SUPFAM" id="SSF117289">
    <property type="entry name" value="Nucleoporin domain"/>
    <property type="match status" value="1"/>
</dbReference>
<accession>A0A286UWK4</accession>
<keyword evidence="3" id="KW-0813">Transport</keyword>
<dbReference type="InterPro" id="IPR015943">
    <property type="entry name" value="WD40/YVTN_repeat-like_dom_sf"/>
</dbReference>
<dbReference type="GO" id="GO:0006606">
    <property type="term" value="P:protein import into nucleus"/>
    <property type="evidence" value="ECO:0007669"/>
    <property type="project" value="TreeGrafter"/>
</dbReference>
<dbReference type="PANTHER" id="PTHR13405:SF11">
    <property type="entry name" value="NUCLEAR PORE COMPLEX PROTEIN NUP133"/>
    <property type="match status" value="1"/>
</dbReference>
<dbReference type="AlphaFoldDB" id="A0A286UWK4"/>
<evidence type="ECO:0000256" key="2">
    <source>
        <dbReference type="ARBA" id="ARBA00005569"/>
    </source>
</evidence>
<dbReference type="PANTHER" id="PTHR13405">
    <property type="entry name" value="NUCLEAR PORE COMPLEX PROTEIN NUP133"/>
    <property type="match status" value="1"/>
</dbReference>
<keyword evidence="12" id="KW-0489">Methyltransferase</keyword>
<dbReference type="InterPro" id="IPR014908">
    <property type="entry name" value="Nucleoporin_Nup133/Nup155_N"/>
</dbReference>
<feature type="region of interest" description="Disordered" evidence="9">
    <location>
        <begin position="1"/>
        <end position="61"/>
    </location>
</feature>
<protein>
    <submittedName>
        <fullName evidence="12">Methyltransferase type 11</fullName>
    </submittedName>
</protein>
<evidence type="ECO:0000256" key="5">
    <source>
        <dbReference type="ARBA" id="ARBA00022927"/>
    </source>
</evidence>
<dbReference type="GO" id="GO:0031080">
    <property type="term" value="C:nuclear pore outer ring"/>
    <property type="evidence" value="ECO:0007669"/>
    <property type="project" value="TreeGrafter"/>
</dbReference>
<keyword evidence="4" id="KW-0509">mRNA transport</keyword>
<dbReference type="Pfam" id="PF08801">
    <property type="entry name" value="Nucleoporin_N"/>
    <property type="match status" value="1"/>
</dbReference>
<evidence type="ECO:0000259" key="11">
    <source>
        <dbReference type="Pfam" id="PF08801"/>
    </source>
</evidence>
<dbReference type="GO" id="GO:0000972">
    <property type="term" value="P:transcription-dependent tethering of RNA polymerase II gene DNA at nuclear periphery"/>
    <property type="evidence" value="ECO:0007669"/>
    <property type="project" value="TreeGrafter"/>
</dbReference>
<feature type="domain" description="Nucleoporin Nup133/Nup155-like N-terminal" evidence="11">
    <location>
        <begin position="76"/>
        <end position="304"/>
    </location>
</feature>
<sequence>MFSPSPHPRRSRQPSSRMSRQPGSRLNHRATRSVSLMSIDSEATTEPNGMDLDGEHSSLYEGKSRTGNVLAQSEELTVTLLAHLPVEVLQVLRNTDFVSDSFTGDVDTCNSFCSIASVQTCFVWKHSQILPGIPTCYIFPCPNRYSEPRVPHKALVSYGRKREPGLILLSPYGEMRFWDSIGLGLTGGEPTQESLLELGSDEVVNVFEHSNDTNFVAGTSKGRLFNVFVNTTEGRFRVEYHPFTLVRPQSTISRLRSGIWGEQMPTYSGGCIIALTSTAHSDEGYEVWSCMDTTIARWSVLTKGWEQFEHEENLGELLFISLLEYFPSIDEEMGIDLEFLDLTFNPQKELVLLASFNAEQEEESTIDTRPRRHYIIVRLAKEGERFEVAGIRTVPYKTISSDKANIHPRLKLLSNGALYCVQFGDAVALVARDTDYTNVLTLKSLRDRTFGCGTVLDSAEVLFMNSEVLMRVALDIEKINSFDVNTWRGNSVKSIMTQAIMFGSSPKNPLLFTFPPDVDEDSLISGAEQLSRAVLMSDVEVVRPNPDLTRQIMERKDRLRFLISFINENGALGKMSQTSRQRLASDAEKLYSAQQLWNLYCQRLNSGYSDELLVQAVNAFMERSDEGHHEDIMRAFFRLQTREIGDLLPYIEHLVQEILKKPTLIETNPDALCRATEYILCILNSAWAYRDTNLGVYGLQKPMIRPWTSTSSITDLILKFFNLADRALSKIAPEAEDEIARESRSQLPRIGMAVFRAFQERLEWLDSPIAAEEIGIDSERRTFREKFQEVRPHVLHTLLKHNMEKPAFKLAEEYRDFRSLVDLCHSSLPIFPPEENIHFNKIRGYIETYKEEFTDELYQWYIEHAELRCLFAQSDTYRPYIDSFFSRHPYPIVSWVHDLGNGRWRAASCSLLAQSEFTVDLEARHAMLSIGKLAQIVDGEKSYSTAIQNNLDAFHDGLDFVSVHKRLIEELRTPLAGSKTRQSLESQVDVIIKAVAPSLKAKNYPGFYSELRTCLKSLLQSHALGVEDLIDVLTLKESTLDFAIALQLIENTKSIPEARRRSAFRTIWRRIYIHDDWANISKTANKTDTQLVEMFKKTALYSTIRDELRRAGATLEIEEISTANVLLPVEEASRLPTREELESRWPGHADEQIDALIQDYVKEKERLESVELEAIVNRIKELVIQEVTEEVEEIEMQM</sequence>
<feature type="compositionally biased region" description="Polar residues" evidence="9">
    <location>
        <begin position="32"/>
        <end position="47"/>
    </location>
</feature>
<evidence type="ECO:0000256" key="3">
    <source>
        <dbReference type="ARBA" id="ARBA00022448"/>
    </source>
</evidence>
<keyword evidence="6" id="KW-0811">Translocation</keyword>
<organism evidence="12 13">
    <name type="scientific">Pyrrhoderma noxium</name>
    <dbReference type="NCBI Taxonomy" id="2282107"/>
    <lineage>
        <taxon>Eukaryota</taxon>
        <taxon>Fungi</taxon>
        <taxon>Dikarya</taxon>
        <taxon>Basidiomycota</taxon>
        <taxon>Agaricomycotina</taxon>
        <taxon>Agaricomycetes</taxon>
        <taxon>Hymenochaetales</taxon>
        <taxon>Hymenochaetaceae</taxon>
        <taxon>Pyrrhoderma</taxon>
    </lineage>
</organism>
<dbReference type="Gene3D" id="1.20.58.1380">
    <property type="match status" value="1"/>
</dbReference>
<dbReference type="Gene3D" id="2.130.10.10">
    <property type="entry name" value="YVTN repeat-like/Quinoprotein amine dehydrogenase"/>
    <property type="match status" value="1"/>
</dbReference>
<name>A0A286UWK4_9AGAM</name>
<dbReference type="GO" id="GO:0016973">
    <property type="term" value="P:poly(A)+ mRNA export from nucleus"/>
    <property type="evidence" value="ECO:0007669"/>
    <property type="project" value="TreeGrafter"/>
</dbReference>
<dbReference type="STRING" id="2282107.A0A286UWK4"/>
<reference evidence="12 13" key="1">
    <citation type="journal article" date="2017" name="Mol. Ecol.">
        <title>Comparative and population genomic landscape of Phellinus noxius: A hypervariable fungus causing root rot in trees.</title>
        <authorList>
            <person name="Chung C.L."/>
            <person name="Lee T.J."/>
            <person name="Akiba M."/>
            <person name="Lee H.H."/>
            <person name="Kuo T.H."/>
            <person name="Liu D."/>
            <person name="Ke H.M."/>
            <person name="Yokoi T."/>
            <person name="Roa M.B."/>
            <person name="Lu M.J."/>
            <person name="Chang Y.Y."/>
            <person name="Ann P.J."/>
            <person name="Tsai J.N."/>
            <person name="Chen C.Y."/>
            <person name="Tzean S.S."/>
            <person name="Ota Y."/>
            <person name="Hattori T."/>
            <person name="Sahashi N."/>
            <person name="Liou R.F."/>
            <person name="Kikuchi T."/>
            <person name="Tsai I.J."/>
        </authorList>
    </citation>
    <scope>NUCLEOTIDE SEQUENCE [LARGE SCALE GENOMIC DNA]</scope>
    <source>
        <strain evidence="12 13">FFPRI411160</strain>
    </source>
</reference>
<dbReference type="GO" id="GO:0017056">
    <property type="term" value="F:structural constituent of nuclear pore"/>
    <property type="evidence" value="ECO:0007669"/>
    <property type="project" value="InterPro"/>
</dbReference>
<dbReference type="Proteomes" id="UP000217199">
    <property type="component" value="Unassembled WGS sequence"/>
</dbReference>
<evidence type="ECO:0000313" key="12">
    <source>
        <dbReference type="EMBL" id="PAV23931.1"/>
    </source>
</evidence>
<evidence type="ECO:0000256" key="9">
    <source>
        <dbReference type="SAM" id="MobiDB-lite"/>
    </source>
</evidence>
<feature type="coiled-coil region" evidence="8">
    <location>
        <begin position="1153"/>
        <end position="1197"/>
    </location>
</feature>
<comment type="subcellular location">
    <subcellularLocation>
        <location evidence="1">Nucleus envelope</location>
    </subcellularLocation>
</comment>
<dbReference type="InParanoid" id="A0A286UWK4"/>
<evidence type="ECO:0000256" key="6">
    <source>
        <dbReference type="ARBA" id="ARBA00023010"/>
    </source>
</evidence>
<keyword evidence="13" id="KW-1185">Reference proteome</keyword>
<comment type="similarity">
    <text evidence="2">Belongs to the nucleoporin Nup133 family.</text>
</comment>
<evidence type="ECO:0000256" key="8">
    <source>
        <dbReference type="SAM" id="Coils"/>
    </source>
</evidence>
<evidence type="ECO:0000313" key="13">
    <source>
        <dbReference type="Proteomes" id="UP000217199"/>
    </source>
</evidence>
<feature type="compositionally biased region" description="Low complexity" evidence="9">
    <location>
        <begin position="13"/>
        <end position="25"/>
    </location>
</feature>
<keyword evidence="5" id="KW-0653">Protein transport</keyword>
<proteinExistence type="inferred from homology"/>
<evidence type="ECO:0000256" key="1">
    <source>
        <dbReference type="ARBA" id="ARBA00004259"/>
    </source>
</evidence>
<keyword evidence="12" id="KW-0808">Transferase</keyword>
<dbReference type="GO" id="GO:0032259">
    <property type="term" value="P:methylation"/>
    <property type="evidence" value="ECO:0007669"/>
    <property type="project" value="UniProtKB-KW"/>
</dbReference>
<feature type="domain" description="Nucleoporin Nup133/Nup155-like C-terminal" evidence="10">
    <location>
        <begin position="584"/>
        <end position="1165"/>
    </location>
</feature>
<evidence type="ECO:0000256" key="4">
    <source>
        <dbReference type="ARBA" id="ARBA00022816"/>
    </source>
</evidence>
<keyword evidence="7" id="KW-0539">Nucleus</keyword>
<dbReference type="InterPro" id="IPR007187">
    <property type="entry name" value="Nucleoporin_Nup133/Nup155_C"/>
</dbReference>
<dbReference type="FunCoup" id="A0A286UWK4">
    <property type="interactions" value="102"/>
</dbReference>
<dbReference type="OrthoDB" id="103454at2759"/>
<dbReference type="Pfam" id="PF03177">
    <property type="entry name" value="Nucleoporin_C"/>
    <property type="match status" value="1"/>
</dbReference>
<comment type="caution">
    <text evidence="12">The sequence shown here is derived from an EMBL/GenBank/DDBJ whole genome shotgun (WGS) entry which is preliminary data.</text>
</comment>
<keyword evidence="8" id="KW-0175">Coiled coil</keyword>
<evidence type="ECO:0000259" key="10">
    <source>
        <dbReference type="Pfam" id="PF03177"/>
    </source>
</evidence>
<dbReference type="GO" id="GO:0008168">
    <property type="term" value="F:methyltransferase activity"/>
    <property type="evidence" value="ECO:0007669"/>
    <property type="project" value="UniProtKB-KW"/>
</dbReference>